<keyword evidence="5" id="KW-1185">Reference proteome</keyword>
<dbReference type="AlphaFoldDB" id="A0A1G4KK14"/>
<reference evidence="5" key="1">
    <citation type="submission" date="2016-03" db="EMBL/GenBank/DDBJ databases">
        <authorList>
            <person name="Devillers Hugo."/>
        </authorList>
    </citation>
    <scope>NUCLEOTIDE SEQUENCE [LARGE SCALE GENOMIC DNA]</scope>
</reference>
<organism evidence="4 5">
    <name type="scientific">Lachancea nothofagi CBS 11611</name>
    <dbReference type="NCBI Taxonomy" id="1266666"/>
    <lineage>
        <taxon>Eukaryota</taxon>
        <taxon>Fungi</taxon>
        <taxon>Dikarya</taxon>
        <taxon>Ascomycota</taxon>
        <taxon>Saccharomycotina</taxon>
        <taxon>Saccharomycetes</taxon>
        <taxon>Saccharomycetales</taxon>
        <taxon>Saccharomycetaceae</taxon>
        <taxon>Lachancea</taxon>
    </lineage>
</organism>
<accession>A0A1G4KK14</accession>
<dbReference type="InterPro" id="IPR022783">
    <property type="entry name" value="GCFC_dom"/>
</dbReference>
<comment type="similarity">
    <text evidence="1">Belongs to the TFP11/STIP family.</text>
</comment>
<dbReference type="Proteomes" id="UP000189911">
    <property type="component" value="Chromosome G"/>
</dbReference>
<dbReference type="InterPro" id="IPR000467">
    <property type="entry name" value="G_patch_dom"/>
</dbReference>
<dbReference type="GO" id="GO:0071008">
    <property type="term" value="C:U2-type post-mRNA release spliceosomal complex"/>
    <property type="evidence" value="ECO:0007669"/>
    <property type="project" value="TreeGrafter"/>
</dbReference>
<dbReference type="OrthoDB" id="4822at2759"/>
<feature type="region of interest" description="Disordered" evidence="2">
    <location>
        <begin position="1"/>
        <end position="38"/>
    </location>
</feature>
<feature type="domain" description="G-patch" evidence="3">
    <location>
        <begin position="47"/>
        <end position="93"/>
    </location>
</feature>
<dbReference type="InterPro" id="IPR045211">
    <property type="entry name" value="TFP11/STIP/Ntr1"/>
</dbReference>
<dbReference type="SMART" id="SM00443">
    <property type="entry name" value="G_patch"/>
    <property type="match status" value="1"/>
</dbReference>
<dbReference type="PANTHER" id="PTHR23329">
    <property type="entry name" value="TUFTELIN-INTERACTING PROTEIN 11-RELATED"/>
    <property type="match status" value="1"/>
</dbReference>
<dbReference type="Pfam" id="PF01585">
    <property type="entry name" value="G-patch"/>
    <property type="match status" value="1"/>
</dbReference>
<evidence type="ECO:0000259" key="3">
    <source>
        <dbReference type="PROSITE" id="PS50174"/>
    </source>
</evidence>
<dbReference type="PANTHER" id="PTHR23329:SF1">
    <property type="entry name" value="TUFTELIN-INTERACTING PROTEIN 11"/>
    <property type="match status" value="1"/>
</dbReference>
<dbReference type="EMBL" id="LT598453">
    <property type="protein sequence ID" value="SCV04813.1"/>
    <property type="molecule type" value="Genomic_DNA"/>
</dbReference>
<evidence type="ECO:0000313" key="4">
    <source>
        <dbReference type="EMBL" id="SCV04813.1"/>
    </source>
</evidence>
<dbReference type="Pfam" id="PF07842">
    <property type="entry name" value="GCFC"/>
    <property type="match status" value="1"/>
</dbReference>
<dbReference type="PROSITE" id="PS50174">
    <property type="entry name" value="G_PATCH"/>
    <property type="match status" value="1"/>
</dbReference>
<feature type="compositionally biased region" description="Polar residues" evidence="2">
    <location>
        <begin position="1"/>
        <end position="10"/>
    </location>
</feature>
<evidence type="ECO:0000256" key="2">
    <source>
        <dbReference type="SAM" id="MobiDB-lite"/>
    </source>
</evidence>
<evidence type="ECO:0000313" key="5">
    <source>
        <dbReference type="Proteomes" id="UP000189911"/>
    </source>
</evidence>
<evidence type="ECO:0000256" key="1">
    <source>
        <dbReference type="ARBA" id="ARBA00010900"/>
    </source>
</evidence>
<sequence length="655" mass="75247">MNNMQRSSMIFQDPRSDSRDSTDKHDASTGSSTDAAGDVLSKPIMNRYGIGAKLLSKMGYKQGQGLGKNNEGITAPIKTQERPQGVGLGMPGMMTAKSEIEDYDYESSDEDPATAASTGVQFTSSKTLNVDVANLNGLRTLGHLKLAAKLEDTINADLISYTRKLEIGRAVNEIVNIGDRVDRLRLRLSTLDTEIESYSSEELQVLQLEQIITKPVPIIEKINLAMALDNSELTDKLVAYLLQCELKKYYESWDPLDFDSTVVTMLNSIVDLLSYQMESMQPKLNRVQTVLYRFVFEKLRPTCESFEVSEEQVSNMLLILLNYERVFDFINCTFYILEAYIIPALRRAIEKWEVCQDSISSPARWFFDFAVFLKDNTYSALEDEIKARFSSYCENWYHRETPIMSTDLRFLRKALSSTTFDLIVFDKFLPRFVNQVWNRYFDPLLSLEEPGDDSLDYFFTKFHECEPFFSKDCLEVFTRAMFNDINRIIYQWFCFSPRNFRGESKSWLISIVNRNFTHPTDIDICEIKRTLQFLENPSTEAIHNESLSIEKLLGLRGEKPENLNLRSIPLSKVAVSFRDVVQDYCDEHGIFFRKISNKNVSLPVGPSKNIVVPVFDLRLGAAACEVAINEDVLWMKDLRSNFKPIFLWQLGNFLH</sequence>
<dbReference type="GO" id="GO:0000390">
    <property type="term" value="P:spliceosomal complex disassembly"/>
    <property type="evidence" value="ECO:0007669"/>
    <property type="project" value="InterPro"/>
</dbReference>
<name>A0A1G4KK14_9SACH</name>
<gene>
    <name evidence="4" type="ORF">LANO_0G12618G</name>
</gene>
<proteinExistence type="inferred from homology"/>
<protein>
    <submittedName>
        <fullName evidence="4">LANO_0G12618g1_1</fullName>
    </submittedName>
</protein>
<feature type="compositionally biased region" description="Basic and acidic residues" evidence="2">
    <location>
        <begin position="14"/>
        <end position="27"/>
    </location>
</feature>
<dbReference type="GO" id="GO:0003676">
    <property type="term" value="F:nucleic acid binding"/>
    <property type="evidence" value="ECO:0007669"/>
    <property type="project" value="InterPro"/>
</dbReference>